<dbReference type="AlphaFoldDB" id="A0A5E7A910"/>
<organism evidence="1 2">
    <name type="scientific">Pseudomonas fluorescens</name>
    <dbReference type="NCBI Taxonomy" id="294"/>
    <lineage>
        <taxon>Bacteria</taxon>
        <taxon>Pseudomonadati</taxon>
        <taxon>Pseudomonadota</taxon>
        <taxon>Gammaproteobacteria</taxon>
        <taxon>Pseudomonadales</taxon>
        <taxon>Pseudomonadaceae</taxon>
        <taxon>Pseudomonas</taxon>
    </lineage>
</organism>
<accession>A0A5E7A910</accession>
<gene>
    <name evidence="1" type="ORF">PS833_00710</name>
</gene>
<evidence type="ECO:0000313" key="2">
    <source>
        <dbReference type="Proteomes" id="UP000409037"/>
    </source>
</evidence>
<dbReference type="RefSeq" id="WP_224794073.1">
    <property type="nucleotide sequence ID" value="NZ_CABVHU010000001.1"/>
</dbReference>
<name>A0A5E7A910_PSEFL</name>
<protein>
    <submittedName>
        <fullName evidence="1">Uncharacterized protein</fullName>
    </submittedName>
</protein>
<dbReference type="Proteomes" id="UP000409037">
    <property type="component" value="Unassembled WGS sequence"/>
</dbReference>
<evidence type="ECO:0000313" key="1">
    <source>
        <dbReference type="EMBL" id="VVN75568.1"/>
    </source>
</evidence>
<sequence>MEHEIRTGLIVTQVGLVKTDDEVFGARAADIIELYQRLQPDQTAQKTKALVMTGIRWG</sequence>
<dbReference type="EMBL" id="CABVHU010000001">
    <property type="protein sequence ID" value="VVN75568.1"/>
    <property type="molecule type" value="Genomic_DNA"/>
</dbReference>
<proteinExistence type="predicted"/>
<reference evidence="1 2" key="1">
    <citation type="submission" date="2019-09" db="EMBL/GenBank/DDBJ databases">
        <authorList>
            <person name="Chandra G."/>
            <person name="Truman W A."/>
        </authorList>
    </citation>
    <scope>NUCLEOTIDE SEQUENCE [LARGE SCALE GENOMIC DNA]</scope>
    <source>
        <strain evidence="1">PS833</strain>
    </source>
</reference>